<sequence>MKKCLMCQEGLNELITLRKILFFIKLQQESICKDCRDKFNPLTNQIVCQGCGRISFEKGYCNDCINWKKIEPTATLNHQSLFEYNDWMKEWIEGFKFKGNYQLGCVFSEELKKFIYLKKQQGFLVAPIPSSQHSYANRGFNQVEALLDFAKVTYQSILLNESQEMKQSSKNRQERLLLKQPFSIKKEWQGKLEGKSILLVDDVYTTGRTILYAKKLIEDSGASLVRSVSLAR</sequence>
<organism evidence="3 4">
    <name type="scientific">Carnobacterium maltaromaticum</name>
    <name type="common">Carnobacterium piscicola</name>
    <dbReference type="NCBI Taxonomy" id="2751"/>
    <lineage>
        <taxon>Bacteria</taxon>
        <taxon>Bacillati</taxon>
        <taxon>Bacillota</taxon>
        <taxon>Bacilli</taxon>
        <taxon>Lactobacillales</taxon>
        <taxon>Carnobacteriaceae</taxon>
        <taxon>Carnobacterium</taxon>
    </lineage>
</organism>
<dbReference type="InterPro" id="IPR000836">
    <property type="entry name" value="PRTase_dom"/>
</dbReference>
<dbReference type="SUPFAM" id="SSF53271">
    <property type="entry name" value="PRTase-like"/>
    <property type="match status" value="1"/>
</dbReference>
<feature type="domain" description="Phosphoribosyltransferase" evidence="2">
    <location>
        <begin position="178"/>
        <end position="231"/>
    </location>
</feature>
<dbReference type="AlphaFoldDB" id="A0AAW9K918"/>
<comment type="caution">
    <text evidence="3">The sequence shown here is derived from an EMBL/GenBank/DDBJ whole genome shotgun (WGS) entry which is preliminary data.</text>
</comment>
<dbReference type="InterPro" id="IPR051910">
    <property type="entry name" value="ComF/GntX_DNA_util-trans"/>
</dbReference>
<dbReference type="RefSeq" id="WP_056999304.1">
    <property type="nucleotide sequence ID" value="NZ_BJOJ01000039.1"/>
</dbReference>
<evidence type="ECO:0000313" key="4">
    <source>
        <dbReference type="Proteomes" id="UP001290462"/>
    </source>
</evidence>
<dbReference type="PANTHER" id="PTHR47505:SF1">
    <property type="entry name" value="DNA UTILIZATION PROTEIN YHGH"/>
    <property type="match status" value="1"/>
</dbReference>
<dbReference type="InterPro" id="IPR029057">
    <property type="entry name" value="PRTase-like"/>
</dbReference>
<dbReference type="SUPFAM" id="SSF57903">
    <property type="entry name" value="FYVE/PHD zinc finger"/>
    <property type="match status" value="1"/>
</dbReference>
<evidence type="ECO:0000313" key="3">
    <source>
        <dbReference type="EMBL" id="MDZ5758773.1"/>
    </source>
</evidence>
<dbReference type="Pfam" id="PF00156">
    <property type="entry name" value="Pribosyltran"/>
    <property type="match status" value="1"/>
</dbReference>
<reference evidence="3" key="1">
    <citation type="submission" date="2023-08" db="EMBL/GenBank/DDBJ databases">
        <title>Genomic characterization of piscicolin 126 produced by Carnobacterium maltaromaticum CM22 strain isolated from salmon (Salmo salar).</title>
        <authorList>
            <person name="Gonzalez-Gragera E."/>
            <person name="Garcia-Lopez J.D."/>
            <person name="Teso-Perez C."/>
            <person name="Gimenez-Hernandez I."/>
            <person name="Peralta-Sanchez J.M."/>
            <person name="Valdivia E."/>
            <person name="Montalban-Lopez M."/>
            <person name="Martin-Platero A.M."/>
            <person name="Banos A."/>
            <person name="Martinez-Bueno M."/>
        </authorList>
    </citation>
    <scope>NUCLEOTIDE SEQUENCE</scope>
    <source>
        <strain evidence="3">CM22</strain>
    </source>
</reference>
<dbReference type="PANTHER" id="PTHR47505">
    <property type="entry name" value="DNA UTILIZATION PROTEIN YHGH"/>
    <property type="match status" value="1"/>
</dbReference>
<accession>A0AAW9K918</accession>
<evidence type="ECO:0000259" key="2">
    <source>
        <dbReference type="Pfam" id="PF00156"/>
    </source>
</evidence>
<name>A0AAW9K918_CARML</name>
<protein>
    <submittedName>
        <fullName evidence="3">ComF family protein</fullName>
    </submittedName>
</protein>
<dbReference type="Proteomes" id="UP001290462">
    <property type="component" value="Unassembled WGS sequence"/>
</dbReference>
<comment type="similarity">
    <text evidence="1">Belongs to the ComF/GntX family.</text>
</comment>
<gene>
    <name evidence="3" type="ORF">RAK27_08925</name>
</gene>
<dbReference type="Gene3D" id="3.40.50.2020">
    <property type="match status" value="1"/>
</dbReference>
<dbReference type="InterPro" id="IPR011011">
    <property type="entry name" value="Znf_FYVE_PHD"/>
</dbReference>
<dbReference type="EMBL" id="JAVBVO010000003">
    <property type="protein sequence ID" value="MDZ5758773.1"/>
    <property type="molecule type" value="Genomic_DNA"/>
</dbReference>
<proteinExistence type="inferred from homology"/>
<evidence type="ECO:0000256" key="1">
    <source>
        <dbReference type="ARBA" id="ARBA00008007"/>
    </source>
</evidence>
<dbReference type="CDD" id="cd06223">
    <property type="entry name" value="PRTases_typeI"/>
    <property type="match status" value="1"/>
</dbReference>